<dbReference type="EMBL" id="JAGIZQ010000004">
    <property type="protein sequence ID" value="KAH6632754.1"/>
    <property type="molecule type" value="Genomic_DNA"/>
</dbReference>
<keyword evidence="2" id="KW-1185">Reference proteome</keyword>
<accession>A0ACB7PE05</accession>
<reference evidence="1 2" key="1">
    <citation type="journal article" date="2021" name="Nat. Commun.">
        <title>Genetic determinants of endophytism in the Arabidopsis root mycobiome.</title>
        <authorList>
            <person name="Mesny F."/>
            <person name="Miyauchi S."/>
            <person name="Thiergart T."/>
            <person name="Pickel B."/>
            <person name="Atanasova L."/>
            <person name="Karlsson M."/>
            <person name="Huettel B."/>
            <person name="Barry K.W."/>
            <person name="Haridas S."/>
            <person name="Chen C."/>
            <person name="Bauer D."/>
            <person name="Andreopoulos W."/>
            <person name="Pangilinan J."/>
            <person name="LaButti K."/>
            <person name="Riley R."/>
            <person name="Lipzen A."/>
            <person name="Clum A."/>
            <person name="Drula E."/>
            <person name="Henrissat B."/>
            <person name="Kohler A."/>
            <person name="Grigoriev I.V."/>
            <person name="Martin F.M."/>
            <person name="Hacquard S."/>
        </authorList>
    </citation>
    <scope>NUCLEOTIDE SEQUENCE [LARGE SCALE GENOMIC DNA]</scope>
    <source>
        <strain evidence="1 2">MPI-SDFR-AT-0079</strain>
    </source>
</reference>
<dbReference type="Proteomes" id="UP000724584">
    <property type="component" value="Unassembled WGS sequence"/>
</dbReference>
<proteinExistence type="predicted"/>
<evidence type="ECO:0000313" key="1">
    <source>
        <dbReference type="EMBL" id="KAH6632754.1"/>
    </source>
</evidence>
<name>A0ACB7PE05_9PEZI</name>
<sequence length="378" mass="42853">MEGRPPIKPPSSFNPFEFTPERYYDSNAEGDSNEPEMFRGLFRAGHESLLEYKPEVLLTICDADFVTDSVTMVQLFNVAGDVYRQTPRPTTAMHLDLFVHVVHGKVFMKASGPRCGRFRTEATGHLVPPRFGLCGRMREINAQCFKRVTAYKLRTAGESVIPPYTILIQDDNLLEAMKPEEQLDCVALRSCRHHGATINHAIPIVVQDSHGLLGNASEAALRKSWSEFMPRIYFAGCQWISLSRFGADLSKGFWETSANQVYPEALISWRQKQSGELWSLANLLQWIQTKAKRHASAYGSDTRFTVQLKATSYEQYGGLLVPDYNLITEAVFTEERLVSEKDVDTLSRWMTEPGFRHLSEEFPPPYTPVAYPPPEYAN</sequence>
<evidence type="ECO:0000313" key="2">
    <source>
        <dbReference type="Proteomes" id="UP000724584"/>
    </source>
</evidence>
<comment type="caution">
    <text evidence="1">The sequence shown here is derived from an EMBL/GenBank/DDBJ whole genome shotgun (WGS) entry which is preliminary data.</text>
</comment>
<protein>
    <submittedName>
        <fullName evidence="1">Uncharacterized protein</fullName>
    </submittedName>
</protein>
<organism evidence="1 2">
    <name type="scientific">Chaetomium tenue</name>
    <dbReference type="NCBI Taxonomy" id="1854479"/>
    <lineage>
        <taxon>Eukaryota</taxon>
        <taxon>Fungi</taxon>
        <taxon>Dikarya</taxon>
        <taxon>Ascomycota</taxon>
        <taxon>Pezizomycotina</taxon>
        <taxon>Sordariomycetes</taxon>
        <taxon>Sordariomycetidae</taxon>
        <taxon>Sordariales</taxon>
        <taxon>Chaetomiaceae</taxon>
        <taxon>Chaetomium</taxon>
    </lineage>
</organism>
<gene>
    <name evidence="1" type="ORF">F5144DRAFT_548664</name>
</gene>